<evidence type="ECO:0000313" key="2">
    <source>
        <dbReference type="EMBL" id="QGN66679.1"/>
    </source>
</evidence>
<accession>A0A650AG75</accession>
<dbReference type="AlphaFoldDB" id="A0A650AG75"/>
<feature type="region of interest" description="Disordered" evidence="1">
    <location>
        <begin position="40"/>
        <end position="73"/>
    </location>
</feature>
<dbReference type="RefSeq" id="YP_009722277.1">
    <property type="nucleotide sequence ID" value="NC_045397.1"/>
</dbReference>
<sequence>MHNFVSGAIFNGPCLDTVGHAGGLGRALFSLFCRPTKAPHTYRGATQGKRQERKKNGMLKREPGGRRVKAKKSRLHSSPCFTIRFLRNTNNEWSFSICVSCHPPRMNPSTPPPKVLIKFLP</sequence>
<keyword evidence="2" id="KW-0496">Mitochondrion</keyword>
<gene>
    <name evidence="2" type="primary">orf121</name>
</gene>
<dbReference type="EMBL" id="MK527108">
    <property type="protein sequence ID" value="QGN66679.1"/>
    <property type="molecule type" value="Genomic_DNA"/>
</dbReference>
<dbReference type="GeneID" id="42906001"/>
<protein>
    <submittedName>
        <fullName evidence="2">Uncharacterized protein</fullName>
    </submittedName>
</protein>
<evidence type="ECO:0000256" key="1">
    <source>
        <dbReference type="SAM" id="MobiDB-lite"/>
    </source>
</evidence>
<reference evidence="2" key="1">
    <citation type="submission" date="2019-02" db="EMBL/GenBank/DDBJ databases">
        <title>The largest mitochondrial genome of Morchella importuna (272.2 kb) among fungi reservoir of numerous mitochondrial ORFs, repeatitive sequences and nuclear genome horizontal transfer.</title>
        <authorList>
            <person name="Liu W."/>
            <person name="Bian Y."/>
        </authorList>
    </citation>
    <scope>NUCLEOTIDE SEQUENCE</scope>
</reference>
<name>A0A650AG75_9PEZI</name>
<proteinExistence type="predicted"/>
<geneLocation type="mitochondrion" evidence="2"/>
<organism evidence="2">
    <name type="scientific">Morchella importuna</name>
    <dbReference type="NCBI Taxonomy" id="1174673"/>
    <lineage>
        <taxon>Eukaryota</taxon>
        <taxon>Fungi</taxon>
        <taxon>Dikarya</taxon>
        <taxon>Ascomycota</taxon>
        <taxon>Pezizomycotina</taxon>
        <taxon>Pezizomycetes</taxon>
        <taxon>Pezizales</taxon>
        <taxon>Morchellaceae</taxon>
        <taxon>Morchella</taxon>
    </lineage>
</organism>